<evidence type="ECO:0000313" key="1">
    <source>
        <dbReference type="EMBL" id="CAI0410854.1"/>
    </source>
</evidence>
<dbReference type="EMBL" id="CAMGYJ010000005">
    <property type="protein sequence ID" value="CAI0410854.1"/>
    <property type="molecule type" value="Genomic_DNA"/>
</dbReference>
<keyword evidence="2" id="KW-1185">Reference proteome</keyword>
<dbReference type="Proteomes" id="UP001154282">
    <property type="component" value="Unassembled WGS sequence"/>
</dbReference>
<dbReference type="GO" id="GO:0001650">
    <property type="term" value="C:fibrillar center"/>
    <property type="evidence" value="ECO:0007669"/>
    <property type="project" value="TreeGrafter"/>
</dbReference>
<reference evidence="1" key="1">
    <citation type="submission" date="2022-08" db="EMBL/GenBank/DDBJ databases">
        <authorList>
            <person name="Gutierrez-Valencia J."/>
        </authorList>
    </citation>
    <scope>NUCLEOTIDE SEQUENCE</scope>
</reference>
<sequence>MDFSEEWKSFFPIGSVFGAPLLLSSRATRDVLGPLCFNPDPDSSTLLFDSPALSPPIINPPSHLSFSRFLATSASAHHDSYVPLSTVSCINSSFRPQSSGDDSDNAASWLARNRIQLLRSPQGNSVIVFFPSGSNFDQIGFLVLEAKEGSLNACGNATGGVFSANKQLSQRIRGVLVNPVAGSGWLGGGSSAASSDAVIGYLLVYCIYSVHWFCVRIGGGSKKPAVVYMGSRMFKSSAVVSACWSPHLPEESVVLLENGSLFLFDLESDSSSSCFRGTRLKVSWDDESPDSGNCKWLGCELSWHPRVLIVARSDAAFLVDLRFDQYKVTCLAKVDMFGPYAPSGMTRFRAFSKAISSHFHFILVSGSLLVLCDVRRPFSPVLQWAHGLDKPCYVDTFRISDLRSNLRDSNAHKWATESGFGILLGSFFSSEFSLFPYGPPLPAPYKSIASKISEVSKSFYAWDLPSSLNLPNADCICGSCLLKEEFSKDALHEWLDWKQKRDIVLGFGILSEDLCSLLHEPDEFGGFSLIRLMSSGKLELQRYSASWDLVRTSNHHTDPLLSHANNLYLSLEDERYKFPRRYKYLELDYLSAYLNGDLSKILDLNLRNASEVGPLNKESLSLDCHEALCEKLKISGLNRFRESPIVSLVLNDVNLPTSIREVALRKTWAGLPMELLQLSFSSYSELLDVLLDQKKVSLEFLPVPDLPQLPPFFLRKPSHRSNKWSQKESRDDSTLVGPILPLPVLITVHELKNGGCPASTQEETVEFSAEAELNNQCDEVMRMAKEVAGTDSTTIFGDENAVSLASDTDEIWANSQQPKSFMLYRPAAAVQGTSNGNSSYSKDHSFSTLITKLQSKEAGAGDIQDPHRHIFEDLCPIDLRFDKDLGNFSQEEAKAYNLLKRKLIQWQEQFKPYQDFCNLL</sequence>
<organism evidence="1 2">
    <name type="scientific">Linum tenue</name>
    <dbReference type="NCBI Taxonomy" id="586396"/>
    <lineage>
        <taxon>Eukaryota</taxon>
        <taxon>Viridiplantae</taxon>
        <taxon>Streptophyta</taxon>
        <taxon>Embryophyta</taxon>
        <taxon>Tracheophyta</taxon>
        <taxon>Spermatophyta</taxon>
        <taxon>Magnoliopsida</taxon>
        <taxon>eudicotyledons</taxon>
        <taxon>Gunneridae</taxon>
        <taxon>Pentapetalae</taxon>
        <taxon>rosids</taxon>
        <taxon>fabids</taxon>
        <taxon>Malpighiales</taxon>
        <taxon>Linaceae</taxon>
        <taxon>Linum</taxon>
    </lineage>
</organism>
<name>A0AAV0JNP6_9ROSI</name>
<proteinExistence type="predicted"/>
<accession>A0AAV0JNP6</accession>
<dbReference type="GO" id="GO:0001164">
    <property type="term" value="F:RNA polymerase I core promoter sequence-specific DNA binding"/>
    <property type="evidence" value="ECO:0007669"/>
    <property type="project" value="TreeGrafter"/>
</dbReference>
<comment type="caution">
    <text evidence="1">The sequence shown here is derived from an EMBL/GenBank/DDBJ whole genome shotgun (WGS) entry which is preliminary data.</text>
</comment>
<dbReference type="InterPro" id="IPR038801">
    <property type="entry name" value="TAF1C"/>
</dbReference>
<protein>
    <submittedName>
        <fullName evidence="1">Uncharacterized protein</fullName>
    </submittedName>
</protein>
<dbReference type="PANTHER" id="PTHR15319">
    <property type="entry name" value="TATA BOX-BINDING PROTEIN ASSOCIATED FACTOR RNA POLYMERASE I SUBUNIT C"/>
    <property type="match status" value="1"/>
</dbReference>
<gene>
    <name evidence="1" type="ORF">LITE_LOCUS14930</name>
</gene>
<dbReference type="AlphaFoldDB" id="A0AAV0JNP6"/>
<dbReference type="PANTHER" id="PTHR15319:SF1">
    <property type="entry name" value="TATA BOX-BINDING PROTEIN-ASSOCIATED FACTOR RNA POLYMERASE I SUBUNIT C"/>
    <property type="match status" value="1"/>
</dbReference>
<evidence type="ECO:0000313" key="2">
    <source>
        <dbReference type="Proteomes" id="UP001154282"/>
    </source>
</evidence>